<accession>A0A078APD6</accession>
<evidence type="ECO:0000313" key="2">
    <source>
        <dbReference type="EMBL" id="CDW83994.1"/>
    </source>
</evidence>
<dbReference type="EMBL" id="CCKQ01012377">
    <property type="protein sequence ID" value="CDW83994.1"/>
    <property type="molecule type" value="Genomic_DNA"/>
</dbReference>
<dbReference type="InParanoid" id="A0A078APD6"/>
<keyword evidence="3" id="KW-1185">Reference proteome</keyword>
<dbReference type="AlphaFoldDB" id="A0A078APD6"/>
<dbReference type="Proteomes" id="UP000039865">
    <property type="component" value="Unassembled WGS sequence"/>
</dbReference>
<proteinExistence type="predicted"/>
<evidence type="ECO:0000256" key="1">
    <source>
        <dbReference type="SAM" id="MobiDB-lite"/>
    </source>
</evidence>
<gene>
    <name evidence="2" type="primary">Contig13399.g14305</name>
    <name evidence="2" type="ORF">STYLEM_13049</name>
</gene>
<organism evidence="2 3">
    <name type="scientific">Stylonychia lemnae</name>
    <name type="common">Ciliate</name>
    <dbReference type="NCBI Taxonomy" id="5949"/>
    <lineage>
        <taxon>Eukaryota</taxon>
        <taxon>Sar</taxon>
        <taxon>Alveolata</taxon>
        <taxon>Ciliophora</taxon>
        <taxon>Intramacronucleata</taxon>
        <taxon>Spirotrichea</taxon>
        <taxon>Stichotrichia</taxon>
        <taxon>Sporadotrichida</taxon>
        <taxon>Oxytrichidae</taxon>
        <taxon>Stylonychinae</taxon>
        <taxon>Stylonychia</taxon>
    </lineage>
</organism>
<name>A0A078APD6_STYLE</name>
<evidence type="ECO:0000313" key="3">
    <source>
        <dbReference type="Proteomes" id="UP000039865"/>
    </source>
</evidence>
<sequence>MKQARNSNQKQTSTVIKKNRKISISHLVSPESSPSRAINRDHSKVQQYKLVIEPNVSQQNFNIIDVNYDFLDECNVNYRLIKSKHSIFMSDKKRNNNSIKIQKLLESNQQTSANESAEFLRQSQTKQFQTQKPSLNNSPQRPDSSFLSSPQNPIQLEKSLSNAHSQLLNVTQYRKNYQNQNERLHEQSLLNGNLNLNNQRNPSQILMPRASMTPSVIDENRSR</sequence>
<feature type="region of interest" description="Disordered" evidence="1">
    <location>
        <begin position="198"/>
        <end position="223"/>
    </location>
</feature>
<feature type="region of interest" description="Disordered" evidence="1">
    <location>
        <begin position="110"/>
        <end position="152"/>
    </location>
</feature>
<reference evidence="2 3" key="1">
    <citation type="submission" date="2014-06" db="EMBL/GenBank/DDBJ databases">
        <authorList>
            <person name="Swart Estienne"/>
        </authorList>
    </citation>
    <scope>NUCLEOTIDE SEQUENCE [LARGE SCALE GENOMIC DNA]</scope>
    <source>
        <strain evidence="2 3">130c</strain>
    </source>
</reference>
<protein>
    <submittedName>
        <fullName evidence="2">Uncharacterized protein</fullName>
    </submittedName>
</protein>